<dbReference type="InterPro" id="IPR000944">
    <property type="entry name" value="Tscrpt_reg_Rrf2"/>
</dbReference>
<comment type="caution">
    <text evidence="2">The sequence shown here is derived from an EMBL/GenBank/DDBJ whole genome shotgun (WGS) entry which is preliminary data.</text>
</comment>
<protein>
    <submittedName>
        <fullName evidence="2">Rrf2 family transcriptional regulator</fullName>
    </submittedName>
</protein>
<sequence>MKLNQFTDFGLRISMYMAQKQLSGTATTITELSDKFGISRNHLVKVVQFLSNKGIIAAQRGRGGGLRLGESAANIKVGQLVQLLEQSEGLINCQSPHCVLDGSCLLKFVLDNAYREFIAYLDNYSLQDVTAGKTGSLLQQLMNRSTSLPAIDAVIGDTIPED</sequence>
<dbReference type="Gene3D" id="1.10.10.10">
    <property type="entry name" value="Winged helix-like DNA-binding domain superfamily/Winged helix DNA-binding domain"/>
    <property type="match status" value="1"/>
</dbReference>
<evidence type="ECO:0000256" key="1">
    <source>
        <dbReference type="ARBA" id="ARBA00023125"/>
    </source>
</evidence>
<keyword evidence="1" id="KW-0238">DNA-binding</keyword>
<proteinExistence type="predicted"/>
<dbReference type="InterPro" id="IPR036388">
    <property type="entry name" value="WH-like_DNA-bd_sf"/>
</dbReference>
<dbReference type="Pfam" id="PF02082">
    <property type="entry name" value="Rrf2"/>
    <property type="match status" value="1"/>
</dbReference>
<gene>
    <name evidence="2" type="ORF">ACFSKU_02570</name>
</gene>
<dbReference type="PANTHER" id="PTHR33221">
    <property type="entry name" value="WINGED HELIX-TURN-HELIX TRANSCRIPTIONAL REGULATOR, RRF2 FAMILY"/>
    <property type="match status" value="1"/>
</dbReference>
<dbReference type="RefSeq" id="WP_229961879.1">
    <property type="nucleotide sequence ID" value="NZ_JAJJWI010000016.1"/>
</dbReference>
<dbReference type="PROSITE" id="PS51197">
    <property type="entry name" value="HTH_RRF2_2"/>
    <property type="match status" value="1"/>
</dbReference>
<accession>A0ABW4WU87</accession>
<dbReference type="Proteomes" id="UP001597369">
    <property type="component" value="Unassembled WGS sequence"/>
</dbReference>
<dbReference type="SUPFAM" id="SSF46785">
    <property type="entry name" value="Winged helix' DNA-binding domain"/>
    <property type="match status" value="1"/>
</dbReference>
<name>A0ABW4WU87_9BACT</name>
<dbReference type="EMBL" id="JBHUHV010000008">
    <property type="protein sequence ID" value="MFD2065751.1"/>
    <property type="molecule type" value="Genomic_DNA"/>
</dbReference>
<dbReference type="InterPro" id="IPR036390">
    <property type="entry name" value="WH_DNA-bd_sf"/>
</dbReference>
<keyword evidence="3" id="KW-1185">Reference proteome</keyword>
<dbReference type="PANTHER" id="PTHR33221:SF4">
    <property type="entry name" value="HTH-TYPE TRANSCRIPTIONAL REPRESSOR NSRR"/>
    <property type="match status" value="1"/>
</dbReference>
<evidence type="ECO:0000313" key="3">
    <source>
        <dbReference type="Proteomes" id="UP001597369"/>
    </source>
</evidence>
<dbReference type="NCBIfam" id="TIGR00738">
    <property type="entry name" value="rrf2_super"/>
    <property type="match status" value="1"/>
</dbReference>
<evidence type="ECO:0000313" key="2">
    <source>
        <dbReference type="EMBL" id="MFD2065751.1"/>
    </source>
</evidence>
<organism evidence="2 3">
    <name type="scientific">Pontibacter silvestris</name>
    <dbReference type="NCBI Taxonomy" id="2305183"/>
    <lineage>
        <taxon>Bacteria</taxon>
        <taxon>Pseudomonadati</taxon>
        <taxon>Bacteroidota</taxon>
        <taxon>Cytophagia</taxon>
        <taxon>Cytophagales</taxon>
        <taxon>Hymenobacteraceae</taxon>
        <taxon>Pontibacter</taxon>
    </lineage>
</organism>
<reference evidence="3" key="1">
    <citation type="journal article" date="2019" name="Int. J. Syst. Evol. Microbiol.">
        <title>The Global Catalogue of Microorganisms (GCM) 10K type strain sequencing project: providing services to taxonomists for standard genome sequencing and annotation.</title>
        <authorList>
            <consortium name="The Broad Institute Genomics Platform"/>
            <consortium name="The Broad Institute Genome Sequencing Center for Infectious Disease"/>
            <person name="Wu L."/>
            <person name="Ma J."/>
        </authorList>
    </citation>
    <scope>NUCLEOTIDE SEQUENCE [LARGE SCALE GENOMIC DNA]</scope>
    <source>
        <strain evidence="3">JCM 16545</strain>
    </source>
</reference>